<dbReference type="AlphaFoldDB" id="A0A7C2PG09"/>
<feature type="transmembrane region" description="Helical" evidence="6">
    <location>
        <begin position="103"/>
        <end position="120"/>
    </location>
</feature>
<dbReference type="Pfam" id="PF02653">
    <property type="entry name" value="BPD_transp_2"/>
    <property type="match status" value="1"/>
</dbReference>
<keyword evidence="5 6" id="KW-0472">Membrane</keyword>
<dbReference type="SUPFAM" id="SSF52047">
    <property type="entry name" value="RNI-like"/>
    <property type="match status" value="1"/>
</dbReference>
<organism evidence="7">
    <name type="scientific">Schlesneria paludicola</name>
    <dbReference type="NCBI Taxonomy" id="360056"/>
    <lineage>
        <taxon>Bacteria</taxon>
        <taxon>Pseudomonadati</taxon>
        <taxon>Planctomycetota</taxon>
        <taxon>Planctomycetia</taxon>
        <taxon>Planctomycetales</taxon>
        <taxon>Planctomycetaceae</taxon>
        <taxon>Schlesneria</taxon>
    </lineage>
</organism>
<comment type="caution">
    <text evidence="7">The sequence shown here is derived from an EMBL/GenBank/DDBJ whole genome shotgun (WGS) entry which is preliminary data.</text>
</comment>
<evidence type="ECO:0000256" key="5">
    <source>
        <dbReference type="ARBA" id="ARBA00023136"/>
    </source>
</evidence>
<gene>
    <name evidence="7" type="ORF">ENQ76_04305</name>
</gene>
<dbReference type="GO" id="GO:0005886">
    <property type="term" value="C:plasma membrane"/>
    <property type="evidence" value="ECO:0007669"/>
    <property type="project" value="UniProtKB-SubCell"/>
</dbReference>
<dbReference type="InterPro" id="IPR001851">
    <property type="entry name" value="ABC_transp_permease"/>
</dbReference>
<evidence type="ECO:0000256" key="6">
    <source>
        <dbReference type="SAM" id="Phobius"/>
    </source>
</evidence>
<protein>
    <recommendedName>
        <fullName evidence="8">ABC transporter permease</fullName>
    </recommendedName>
</protein>
<dbReference type="EMBL" id="DSOK01000129">
    <property type="protein sequence ID" value="HEN14677.1"/>
    <property type="molecule type" value="Genomic_DNA"/>
</dbReference>
<feature type="transmembrane region" description="Helical" evidence="6">
    <location>
        <begin position="51"/>
        <end position="68"/>
    </location>
</feature>
<accession>A0A7C2PG09</accession>
<evidence type="ECO:0000256" key="1">
    <source>
        <dbReference type="ARBA" id="ARBA00004651"/>
    </source>
</evidence>
<reference evidence="7" key="1">
    <citation type="journal article" date="2020" name="mSystems">
        <title>Genome- and Community-Level Interaction Insights into Carbon Utilization and Element Cycling Functions of Hydrothermarchaeota in Hydrothermal Sediment.</title>
        <authorList>
            <person name="Zhou Z."/>
            <person name="Liu Y."/>
            <person name="Xu W."/>
            <person name="Pan J."/>
            <person name="Luo Z.H."/>
            <person name="Li M."/>
        </authorList>
    </citation>
    <scope>NUCLEOTIDE SEQUENCE [LARGE SCALE GENOMIC DNA]</scope>
    <source>
        <strain evidence="7">SpSt-339</strain>
    </source>
</reference>
<keyword evidence="4 6" id="KW-1133">Transmembrane helix</keyword>
<feature type="transmembrane region" description="Helical" evidence="6">
    <location>
        <begin position="74"/>
        <end position="91"/>
    </location>
</feature>
<sequence>MDSQSFWRRHEFSLLLSVIAVAVITAVLDVQHNYWLNPRDTAVDLTRQWSMLGLYSLGAAVVIIAGGIDLSAGSVIAFSGTICATLLLVLAPEAMTRSEPLPLWVIVTAISGTLLSGFLIGSLHAWLITVVGLPPFVATLATLVGLRSLARAICESATLAVLGGSSTQIGLFDRDFRHLATSVWIPAVVLIVLSGALWLVLSRTVLGRHLYALGGNEQAARLSGIQTDRLKWFAYCVSAMLSSLAGIFYICEQSVADPQTLGRGYELNAIAAAVVGGCSLQGGVGTVPGTLLGALFLRTVIDGVNKVVKAGADVYEGFIVGVVVVFAVVFTRGHESAQRQRSLFAGPLGLVTMLNLTLLAGVLMALIGSRLLGAHVQMNAVWLAVFSMIAVFVLLALLRPAWSAAARKRVGILWAVATIATGIGVDRYYPIAQTKAALAAVQQAGGKVVRNDVGIVVDLSDTPLDDAALRKLEPRLGALDPLVELRLRGTKLTDRSVDVIGRLPKSLTTIDVRGTGMTTGGVLRLRRALPNARVATEP</sequence>
<dbReference type="CDD" id="cd06579">
    <property type="entry name" value="TM_PBP1_transp_AraH_like"/>
    <property type="match status" value="1"/>
</dbReference>
<feature type="transmembrane region" description="Helical" evidence="6">
    <location>
        <begin position="126"/>
        <end position="146"/>
    </location>
</feature>
<evidence type="ECO:0008006" key="8">
    <source>
        <dbReference type="Google" id="ProtNLM"/>
    </source>
</evidence>
<evidence type="ECO:0000256" key="2">
    <source>
        <dbReference type="ARBA" id="ARBA00022475"/>
    </source>
</evidence>
<feature type="transmembrane region" description="Helical" evidence="6">
    <location>
        <begin position="314"/>
        <end position="331"/>
    </location>
</feature>
<keyword evidence="2" id="KW-1003">Cell membrane</keyword>
<evidence type="ECO:0000313" key="7">
    <source>
        <dbReference type="EMBL" id="HEN14677.1"/>
    </source>
</evidence>
<feature type="transmembrane region" description="Helical" evidence="6">
    <location>
        <begin position="380"/>
        <end position="398"/>
    </location>
</feature>
<feature type="transmembrane region" description="Helical" evidence="6">
    <location>
        <begin position="12"/>
        <end position="30"/>
    </location>
</feature>
<dbReference type="PANTHER" id="PTHR32196">
    <property type="entry name" value="ABC TRANSPORTER PERMEASE PROTEIN YPHD-RELATED-RELATED"/>
    <property type="match status" value="1"/>
</dbReference>
<comment type="subcellular location">
    <subcellularLocation>
        <location evidence="1">Cell membrane</location>
        <topology evidence="1">Multi-pass membrane protein</topology>
    </subcellularLocation>
</comment>
<name>A0A7C2PG09_9PLAN</name>
<keyword evidence="3 6" id="KW-0812">Transmembrane</keyword>
<dbReference type="InterPro" id="IPR032675">
    <property type="entry name" value="LRR_dom_sf"/>
</dbReference>
<proteinExistence type="predicted"/>
<dbReference type="Gene3D" id="3.80.10.10">
    <property type="entry name" value="Ribonuclease Inhibitor"/>
    <property type="match status" value="1"/>
</dbReference>
<feature type="transmembrane region" description="Helical" evidence="6">
    <location>
        <begin position="410"/>
        <end position="429"/>
    </location>
</feature>
<feature type="transmembrane region" description="Helical" evidence="6">
    <location>
        <begin position="183"/>
        <end position="201"/>
    </location>
</feature>
<dbReference type="GO" id="GO:0022857">
    <property type="term" value="F:transmembrane transporter activity"/>
    <property type="evidence" value="ECO:0007669"/>
    <property type="project" value="InterPro"/>
</dbReference>
<evidence type="ECO:0000256" key="3">
    <source>
        <dbReference type="ARBA" id="ARBA00022692"/>
    </source>
</evidence>
<feature type="transmembrane region" description="Helical" evidence="6">
    <location>
        <begin position="232"/>
        <end position="250"/>
    </location>
</feature>
<dbReference type="PANTHER" id="PTHR32196:SF15">
    <property type="entry name" value="SUGAR ABC TRANSPORTER PERMEASE PROTEIN"/>
    <property type="match status" value="1"/>
</dbReference>
<evidence type="ECO:0000256" key="4">
    <source>
        <dbReference type="ARBA" id="ARBA00022989"/>
    </source>
</evidence>
<feature type="transmembrane region" description="Helical" evidence="6">
    <location>
        <begin position="343"/>
        <end position="368"/>
    </location>
</feature>